<dbReference type="PANTHER" id="PTHR11364">
    <property type="entry name" value="THIOSULFATE SULFERTANSFERASE"/>
    <property type="match status" value="1"/>
</dbReference>
<keyword evidence="5" id="KW-1185">Reference proteome</keyword>
<dbReference type="OrthoDB" id="9770030at2"/>
<name>A0A2T7BHP1_9BACT</name>
<gene>
    <name evidence="4" type="ORF">DCC81_16225</name>
</gene>
<reference evidence="4 5" key="1">
    <citation type="submission" date="2018-04" db="EMBL/GenBank/DDBJ databases">
        <title>Chitinophaga fuyangensis sp. nov., isolated from soil in a chemical factory.</title>
        <authorList>
            <person name="Chen K."/>
        </authorList>
    </citation>
    <scope>NUCLEOTIDE SEQUENCE [LARGE SCALE GENOMIC DNA]</scope>
    <source>
        <strain evidence="4 5">LY-1</strain>
    </source>
</reference>
<dbReference type="CDD" id="cd01449">
    <property type="entry name" value="TST_Repeat_2"/>
    <property type="match status" value="1"/>
</dbReference>
<dbReference type="AlphaFoldDB" id="A0A2T7BHP1"/>
<evidence type="ECO:0000256" key="2">
    <source>
        <dbReference type="ARBA" id="ARBA00022737"/>
    </source>
</evidence>
<organism evidence="4 5">
    <name type="scientific">Chitinophaga parva</name>
    <dbReference type="NCBI Taxonomy" id="2169414"/>
    <lineage>
        <taxon>Bacteria</taxon>
        <taxon>Pseudomonadati</taxon>
        <taxon>Bacteroidota</taxon>
        <taxon>Chitinophagia</taxon>
        <taxon>Chitinophagales</taxon>
        <taxon>Chitinophagaceae</taxon>
        <taxon>Chitinophaga</taxon>
    </lineage>
</organism>
<keyword evidence="2" id="KW-0677">Repeat</keyword>
<dbReference type="PANTHER" id="PTHR11364:SF27">
    <property type="entry name" value="SULFURTRANSFERASE"/>
    <property type="match status" value="1"/>
</dbReference>
<dbReference type="GO" id="GO:0004792">
    <property type="term" value="F:thiosulfate-cyanide sulfurtransferase activity"/>
    <property type="evidence" value="ECO:0007669"/>
    <property type="project" value="TreeGrafter"/>
</dbReference>
<evidence type="ECO:0000313" key="5">
    <source>
        <dbReference type="Proteomes" id="UP000244450"/>
    </source>
</evidence>
<proteinExistence type="predicted"/>
<dbReference type="InterPro" id="IPR001763">
    <property type="entry name" value="Rhodanese-like_dom"/>
</dbReference>
<sequence>MQPLISINDPAITDARTVLVDARGGADARQRYLAGHIPNAIFADLETDLALVPENPAHGGRHPLPPLADFARLLGRMGITPHTHVIVYDDKAGAMAAARFWWMLRAIGHEKVQVLNGGLQAATGHLALTHEVPQPTPASAYPVPPTWPGTVDMETAGAAAQDPHKRVVDVRETPRYLGRTEPIDRIAGHIPGAVNIPYLTNLDADGQYLPPATLKAHYEEALGGTPVQDVIVHCGSGVTACHTLLGMAHAGMEGAQLYVGSWSEWSRNDKPIATTLA</sequence>
<dbReference type="PROSITE" id="PS50206">
    <property type="entry name" value="RHODANESE_3"/>
    <property type="match status" value="2"/>
</dbReference>
<dbReference type="InterPro" id="IPR036873">
    <property type="entry name" value="Rhodanese-like_dom_sf"/>
</dbReference>
<evidence type="ECO:0000259" key="3">
    <source>
        <dbReference type="PROSITE" id="PS50206"/>
    </source>
</evidence>
<feature type="domain" description="Rhodanese" evidence="3">
    <location>
        <begin position="161"/>
        <end position="274"/>
    </location>
</feature>
<dbReference type="Pfam" id="PF00581">
    <property type="entry name" value="Rhodanese"/>
    <property type="match status" value="2"/>
</dbReference>
<dbReference type="SUPFAM" id="SSF52821">
    <property type="entry name" value="Rhodanese/Cell cycle control phosphatase"/>
    <property type="match status" value="2"/>
</dbReference>
<dbReference type="InterPro" id="IPR045078">
    <property type="entry name" value="TST/MPST-like"/>
</dbReference>
<evidence type="ECO:0000313" key="4">
    <source>
        <dbReference type="EMBL" id="PUZ25805.1"/>
    </source>
</evidence>
<evidence type="ECO:0000256" key="1">
    <source>
        <dbReference type="ARBA" id="ARBA00022679"/>
    </source>
</evidence>
<keyword evidence="1 4" id="KW-0808">Transferase</keyword>
<dbReference type="CDD" id="cd01448">
    <property type="entry name" value="TST_Repeat_1"/>
    <property type="match status" value="1"/>
</dbReference>
<dbReference type="RefSeq" id="WP_108687644.1">
    <property type="nucleotide sequence ID" value="NZ_QCYK01000002.1"/>
</dbReference>
<dbReference type="EMBL" id="QCYK01000002">
    <property type="protein sequence ID" value="PUZ25805.1"/>
    <property type="molecule type" value="Genomic_DNA"/>
</dbReference>
<dbReference type="Gene3D" id="3.40.250.10">
    <property type="entry name" value="Rhodanese-like domain"/>
    <property type="match status" value="2"/>
</dbReference>
<dbReference type="Proteomes" id="UP000244450">
    <property type="component" value="Unassembled WGS sequence"/>
</dbReference>
<accession>A0A2T7BHP1</accession>
<protein>
    <submittedName>
        <fullName evidence="4">Sulfurtransferase</fullName>
    </submittedName>
</protein>
<dbReference type="SMART" id="SM00450">
    <property type="entry name" value="RHOD"/>
    <property type="match status" value="2"/>
</dbReference>
<feature type="domain" description="Rhodanese" evidence="3">
    <location>
        <begin position="13"/>
        <end position="127"/>
    </location>
</feature>
<comment type="caution">
    <text evidence="4">The sequence shown here is derived from an EMBL/GenBank/DDBJ whole genome shotgun (WGS) entry which is preliminary data.</text>
</comment>